<sequence length="169" mass="19302">MISIDFCRRMAAYNGWMNDKLYAAAAQLDGEARKRDRGAFFGSIHRTLDHLLYGDEAWMRRFTGQSLDGLSISEALFDEFALMHQQRTALDRRIVDWVEGLTPEWLASDFRYYSLAYRGTFVRPAWLLVAHMFNHGTHHRGQVTTLLMQAGIDPGVTDLPAMPDLPPPV</sequence>
<organism evidence="4 5">
    <name type="scientific">Sinimarinibacterium flocculans</name>
    <dbReference type="NCBI Taxonomy" id="985250"/>
    <lineage>
        <taxon>Bacteria</taxon>
        <taxon>Pseudomonadati</taxon>
        <taxon>Pseudomonadota</taxon>
        <taxon>Gammaproteobacteria</taxon>
        <taxon>Nevskiales</taxon>
        <taxon>Nevskiaceae</taxon>
        <taxon>Sinimarinibacterium</taxon>
    </lineage>
</organism>
<dbReference type="OrthoDB" id="9807509at2"/>
<dbReference type="InterPro" id="IPR034660">
    <property type="entry name" value="DinB/YfiT-like"/>
</dbReference>
<keyword evidence="2 3" id="KW-0479">Metal-binding</keyword>
<dbReference type="AlphaFoldDB" id="A0A318E5D7"/>
<dbReference type="GO" id="GO:0046872">
    <property type="term" value="F:metal ion binding"/>
    <property type="evidence" value="ECO:0007669"/>
    <property type="project" value="UniProtKB-KW"/>
</dbReference>
<evidence type="ECO:0000256" key="1">
    <source>
        <dbReference type="ARBA" id="ARBA00008635"/>
    </source>
</evidence>
<feature type="binding site" evidence="3">
    <location>
        <position position="50"/>
    </location>
    <ligand>
        <name>a divalent metal cation</name>
        <dbReference type="ChEBI" id="CHEBI:60240"/>
    </ligand>
</feature>
<reference evidence="4 5" key="1">
    <citation type="submission" date="2018-04" db="EMBL/GenBank/DDBJ databases">
        <title>Genomic Encyclopedia of Type Strains, Phase IV (KMG-IV): sequencing the most valuable type-strain genomes for metagenomic binning, comparative biology and taxonomic classification.</title>
        <authorList>
            <person name="Goeker M."/>
        </authorList>
    </citation>
    <scope>NUCLEOTIDE SEQUENCE [LARGE SCALE GENOMIC DNA]</scope>
    <source>
        <strain evidence="4 5">DSM 104150</strain>
    </source>
</reference>
<name>A0A318E5D7_9GAMM</name>
<dbReference type="PANTHER" id="PTHR37302">
    <property type="entry name" value="SLR1116 PROTEIN"/>
    <property type="match status" value="1"/>
</dbReference>
<dbReference type="PANTHER" id="PTHR37302:SF1">
    <property type="entry name" value="PROTEIN DINB"/>
    <property type="match status" value="1"/>
</dbReference>
<comment type="caution">
    <text evidence="4">The sequence shown here is derived from an EMBL/GenBank/DDBJ whole genome shotgun (WGS) entry which is preliminary data.</text>
</comment>
<feature type="binding site" evidence="3">
    <location>
        <position position="135"/>
    </location>
    <ligand>
        <name>a divalent metal cation</name>
        <dbReference type="ChEBI" id="CHEBI:60240"/>
    </ligand>
</feature>
<dbReference type="SUPFAM" id="SSF109854">
    <property type="entry name" value="DinB/YfiT-like putative metalloenzymes"/>
    <property type="match status" value="1"/>
</dbReference>
<feature type="binding site" evidence="3">
    <location>
        <position position="139"/>
    </location>
    <ligand>
        <name>a divalent metal cation</name>
        <dbReference type="ChEBI" id="CHEBI:60240"/>
    </ligand>
</feature>
<evidence type="ECO:0000313" key="5">
    <source>
        <dbReference type="Proteomes" id="UP000248330"/>
    </source>
</evidence>
<proteinExistence type="inferred from homology"/>
<dbReference type="Proteomes" id="UP000248330">
    <property type="component" value="Unassembled WGS sequence"/>
</dbReference>
<dbReference type="EMBL" id="QICN01000016">
    <property type="protein sequence ID" value="PXV63637.1"/>
    <property type="molecule type" value="Genomic_DNA"/>
</dbReference>
<protein>
    <submittedName>
        <fullName evidence="4">Putative damage-inducible protein DinB</fullName>
    </submittedName>
</protein>
<evidence type="ECO:0000256" key="3">
    <source>
        <dbReference type="PIRSR" id="PIRSR607837-1"/>
    </source>
</evidence>
<keyword evidence="5" id="KW-1185">Reference proteome</keyword>
<dbReference type="Gene3D" id="1.20.120.450">
    <property type="entry name" value="dinb family like domain"/>
    <property type="match status" value="1"/>
</dbReference>
<accession>A0A318E5D7</accession>
<gene>
    <name evidence="4" type="ORF">C8D93_11633</name>
</gene>
<evidence type="ECO:0000313" key="4">
    <source>
        <dbReference type="EMBL" id="PXV63637.1"/>
    </source>
</evidence>
<dbReference type="Pfam" id="PF05163">
    <property type="entry name" value="DinB"/>
    <property type="match status" value="1"/>
</dbReference>
<evidence type="ECO:0000256" key="2">
    <source>
        <dbReference type="ARBA" id="ARBA00022723"/>
    </source>
</evidence>
<comment type="similarity">
    <text evidence="1">Belongs to the DinB family.</text>
</comment>
<dbReference type="InterPro" id="IPR007837">
    <property type="entry name" value="DinB"/>
</dbReference>